<evidence type="ECO:0000256" key="7">
    <source>
        <dbReference type="HAMAP-Rule" id="MF_00537"/>
    </source>
</evidence>
<dbReference type="SUPFAM" id="SSF57716">
    <property type="entry name" value="Glucocorticoid receptor-like (DNA-binding domain)"/>
    <property type="match status" value="1"/>
</dbReference>
<comment type="subunit">
    <text evidence="6 7">Part of the 30S ribosomal subunit. Contacts proteins S3 and S10.</text>
</comment>
<name>A0A917KVH6_9PROT</name>
<evidence type="ECO:0000256" key="3">
    <source>
        <dbReference type="ARBA" id="ARBA00022980"/>
    </source>
</evidence>
<evidence type="ECO:0000313" key="9">
    <source>
        <dbReference type="EMBL" id="GGJ32146.1"/>
    </source>
</evidence>
<sequence length="118" mass="13652">MENRRGQPRQVPEDLDGMAKTSSVEKNKRREKLSKLHAPKRAALKSVIMDRELPVEERFEATLKLAQFPRNGAKNRVRLRCEITGRPRGNYRKFKLCRNQLRELASKGQIPGVVKASW</sequence>
<dbReference type="NCBIfam" id="NF006477">
    <property type="entry name" value="PRK08881.1"/>
    <property type="match status" value="1"/>
</dbReference>
<dbReference type="PROSITE" id="PS00527">
    <property type="entry name" value="RIBOSOMAL_S14"/>
    <property type="match status" value="1"/>
</dbReference>
<comment type="similarity">
    <text evidence="2 7">Belongs to the universal ribosomal protein uS14 family.</text>
</comment>
<gene>
    <name evidence="7 9" type="primary">rpsN</name>
    <name evidence="9" type="ORF">GCM10011320_44580</name>
</gene>
<comment type="caution">
    <text evidence="9">The sequence shown here is derived from an EMBL/GenBank/DDBJ whole genome shotgun (WGS) entry which is preliminary data.</text>
</comment>
<keyword evidence="10" id="KW-1185">Reference proteome</keyword>
<comment type="function">
    <text evidence="1 7">Binds 16S rRNA, required for the assembly of 30S particles and may also be responsible for determining the conformation of the 16S rRNA at the A site.</text>
</comment>
<accession>A0A917KVH6</accession>
<reference evidence="9" key="2">
    <citation type="submission" date="2020-09" db="EMBL/GenBank/DDBJ databases">
        <authorList>
            <person name="Sun Q."/>
            <person name="Zhou Y."/>
        </authorList>
    </citation>
    <scope>NUCLEOTIDE SEQUENCE</scope>
    <source>
        <strain evidence="9">CGMCC 1.3617</strain>
    </source>
</reference>
<dbReference type="FunFam" id="1.10.287.1480:FF:000001">
    <property type="entry name" value="30S ribosomal protein S14"/>
    <property type="match status" value="1"/>
</dbReference>
<dbReference type="EMBL" id="BMKW01000012">
    <property type="protein sequence ID" value="GGJ32146.1"/>
    <property type="molecule type" value="Genomic_DNA"/>
</dbReference>
<dbReference type="InterPro" id="IPR001209">
    <property type="entry name" value="Ribosomal_uS14"/>
</dbReference>
<dbReference type="GO" id="GO:0005737">
    <property type="term" value="C:cytoplasm"/>
    <property type="evidence" value="ECO:0007669"/>
    <property type="project" value="UniProtKB-ARBA"/>
</dbReference>
<dbReference type="GO" id="GO:0006412">
    <property type="term" value="P:translation"/>
    <property type="evidence" value="ECO:0007669"/>
    <property type="project" value="UniProtKB-UniRule"/>
</dbReference>
<dbReference type="InterPro" id="IPR018271">
    <property type="entry name" value="Ribosomal_uS14_CS"/>
</dbReference>
<keyword evidence="7" id="KW-0694">RNA-binding</keyword>
<evidence type="ECO:0000256" key="2">
    <source>
        <dbReference type="ARBA" id="ARBA00009083"/>
    </source>
</evidence>
<keyword evidence="7" id="KW-0699">rRNA-binding</keyword>
<dbReference type="GO" id="GO:0015935">
    <property type="term" value="C:small ribosomal subunit"/>
    <property type="evidence" value="ECO:0007669"/>
    <property type="project" value="TreeGrafter"/>
</dbReference>
<evidence type="ECO:0000313" key="10">
    <source>
        <dbReference type="Proteomes" id="UP000661507"/>
    </source>
</evidence>
<evidence type="ECO:0000256" key="5">
    <source>
        <dbReference type="ARBA" id="ARBA00035167"/>
    </source>
</evidence>
<dbReference type="GO" id="GO:0019843">
    <property type="term" value="F:rRNA binding"/>
    <property type="evidence" value="ECO:0007669"/>
    <property type="project" value="UniProtKB-UniRule"/>
</dbReference>
<dbReference type="Gene3D" id="1.10.287.1480">
    <property type="match status" value="1"/>
</dbReference>
<evidence type="ECO:0000256" key="4">
    <source>
        <dbReference type="ARBA" id="ARBA00023274"/>
    </source>
</evidence>
<reference evidence="9" key="1">
    <citation type="journal article" date="2014" name="Int. J. Syst. Evol. Microbiol.">
        <title>Complete genome sequence of Corynebacterium casei LMG S-19264T (=DSM 44701T), isolated from a smear-ripened cheese.</title>
        <authorList>
            <consortium name="US DOE Joint Genome Institute (JGI-PGF)"/>
            <person name="Walter F."/>
            <person name="Albersmeier A."/>
            <person name="Kalinowski J."/>
            <person name="Ruckert C."/>
        </authorList>
    </citation>
    <scope>NUCLEOTIDE SEQUENCE</scope>
    <source>
        <strain evidence="9">CGMCC 1.3617</strain>
    </source>
</reference>
<dbReference type="Pfam" id="PF00253">
    <property type="entry name" value="Ribosomal_S14"/>
    <property type="match status" value="1"/>
</dbReference>
<dbReference type="HAMAP" id="MF_00537">
    <property type="entry name" value="Ribosomal_uS14_1"/>
    <property type="match status" value="1"/>
</dbReference>
<dbReference type="Proteomes" id="UP000661507">
    <property type="component" value="Unassembled WGS sequence"/>
</dbReference>
<evidence type="ECO:0000256" key="8">
    <source>
        <dbReference type="SAM" id="MobiDB-lite"/>
    </source>
</evidence>
<evidence type="ECO:0000256" key="1">
    <source>
        <dbReference type="ARBA" id="ARBA00003686"/>
    </source>
</evidence>
<proteinExistence type="inferred from homology"/>
<dbReference type="AlphaFoldDB" id="A0A917KVH6"/>
<keyword evidence="3 7" id="KW-0689">Ribosomal protein</keyword>
<organism evidence="9 10">
    <name type="scientific">Neoroseomonas lacus</name>
    <dbReference type="NCBI Taxonomy" id="287609"/>
    <lineage>
        <taxon>Bacteria</taxon>
        <taxon>Pseudomonadati</taxon>
        <taxon>Pseudomonadota</taxon>
        <taxon>Alphaproteobacteria</taxon>
        <taxon>Acetobacterales</taxon>
        <taxon>Acetobacteraceae</taxon>
        <taxon>Neoroseomonas</taxon>
    </lineage>
</organism>
<dbReference type="PANTHER" id="PTHR19836">
    <property type="entry name" value="30S RIBOSOMAL PROTEIN S14"/>
    <property type="match status" value="1"/>
</dbReference>
<dbReference type="GO" id="GO:0003735">
    <property type="term" value="F:structural constituent of ribosome"/>
    <property type="evidence" value="ECO:0007669"/>
    <property type="project" value="InterPro"/>
</dbReference>
<protein>
    <recommendedName>
        <fullName evidence="5 7">Small ribosomal subunit protein uS14</fullName>
    </recommendedName>
</protein>
<keyword evidence="4 7" id="KW-0687">Ribonucleoprotein</keyword>
<dbReference type="PANTHER" id="PTHR19836:SF19">
    <property type="entry name" value="SMALL RIBOSOMAL SUBUNIT PROTEIN US14M"/>
    <property type="match status" value="1"/>
</dbReference>
<evidence type="ECO:0000256" key="6">
    <source>
        <dbReference type="ARBA" id="ARBA00047110"/>
    </source>
</evidence>
<dbReference type="InterPro" id="IPR023036">
    <property type="entry name" value="Ribosomal_uS14_bac/plastid"/>
</dbReference>
<feature type="region of interest" description="Disordered" evidence="8">
    <location>
        <begin position="1"/>
        <end position="35"/>
    </location>
</feature>